<keyword evidence="13" id="KW-1185">Reference proteome</keyword>
<keyword evidence="9 11" id="KW-0472">Membrane</keyword>
<dbReference type="Proteomes" id="UP000310189">
    <property type="component" value="Unassembled WGS sequence"/>
</dbReference>
<evidence type="ECO:0000256" key="10">
    <source>
        <dbReference type="SAM" id="MobiDB-lite"/>
    </source>
</evidence>
<comment type="similarity">
    <text evidence="2">Belongs to the USE1 family.</text>
</comment>
<dbReference type="InterPro" id="IPR019150">
    <property type="entry name" value="Vesicle_transport_protein_Use1"/>
</dbReference>
<dbReference type="AlphaFoldDB" id="A0A4T0FG91"/>
<dbReference type="GO" id="GO:0005484">
    <property type="term" value="F:SNAP receptor activity"/>
    <property type="evidence" value="ECO:0007669"/>
    <property type="project" value="TreeGrafter"/>
</dbReference>
<organism evidence="12 13">
    <name type="scientific">Wallemia hederae</name>
    <dbReference type="NCBI Taxonomy" id="1540922"/>
    <lineage>
        <taxon>Eukaryota</taxon>
        <taxon>Fungi</taxon>
        <taxon>Dikarya</taxon>
        <taxon>Basidiomycota</taxon>
        <taxon>Wallemiomycotina</taxon>
        <taxon>Wallemiomycetes</taxon>
        <taxon>Wallemiales</taxon>
        <taxon>Wallemiaceae</taxon>
        <taxon>Wallemia</taxon>
    </lineage>
</organism>
<dbReference type="GO" id="GO:0031201">
    <property type="term" value="C:SNARE complex"/>
    <property type="evidence" value="ECO:0007669"/>
    <property type="project" value="TreeGrafter"/>
</dbReference>
<dbReference type="GO" id="GO:0015031">
    <property type="term" value="P:protein transport"/>
    <property type="evidence" value="ECO:0007669"/>
    <property type="project" value="UniProtKB-KW"/>
</dbReference>
<protein>
    <submittedName>
        <fullName evidence="12">Uncharacterized protein</fullName>
    </submittedName>
</protein>
<keyword evidence="8 11" id="KW-1133">Transmembrane helix</keyword>
<evidence type="ECO:0000256" key="4">
    <source>
        <dbReference type="ARBA" id="ARBA00022692"/>
    </source>
</evidence>
<feature type="compositionally biased region" description="Basic and acidic residues" evidence="10">
    <location>
        <begin position="101"/>
        <end position="114"/>
    </location>
</feature>
<dbReference type="EMBL" id="SPNW01000083">
    <property type="protein sequence ID" value="TIA86355.1"/>
    <property type="molecule type" value="Genomic_DNA"/>
</dbReference>
<evidence type="ECO:0000256" key="9">
    <source>
        <dbReference type="ARBA" id="ARBA00023136"/>
    </source>
</evidence>
<evidence type="ECO:0000256" key="2">
    <source>
        <dbReference type="ARBA" id="ARBA00007891"/>
    </source>
</evidence>
<feature type="compositionally biased region" description="Polar residues" evidence="10">
    <location>
        <begin position="150"/>
        <end position="160"/>
    </location>
</feature>
<evidence type="ECO:0000256" key="6">
    <source>
        <dbReference type="ARBA" id="ARBA00022892"/>
    </source>
</evidence>
<comment type="subcellular location">
    <subcellularLocation>
        <location evidence="1">Endoplasmic reticulum membrane</location>
        <topology evidence="1">Single-pass type IV membrane protein</topology>
    </subcellularLocation>
</comment>
<comment type="caution">
    <text evidence="12">The sequence shown here is derived from an EMBL/GenBank/DDBJ whole genome shotgun (WGS) entry which is preliminary data.</text>
</comment>
<evidence type="ECO:0000313" key="12">
    <source>
        <dbReference type="EMBL" id="TIA86355.1"/>
    </source>
</evidence>
<feature type="compositionally biased region" description="Low complexity" evidence="10">
    <location>
        <begin position="123"/>
        <end position="132"/>
    </location>
</feature>
<dbReference type="GO" id="GO:0005789">
    <property type="term" value="C:endoplasmic reticulum membrane"/>
    <property type="evidence" value="ECO:0007669"/>
    <property type="project" value="UniProtKB-SubCell"/>
</dbReference>
<dbReference type="PANTHER" id="PTHR13050">
    <property type="entry name" value="USE1-LIKE PROTEIN"/>
    <property type="match status" value="1"/>
</dbReference>
<evidence type="ECO:0000313" key="13">
    <source>
        <dbReference type="Proteomes" id="UP000310189"/>
    </source>
</evidence>
<sequence length="279" mass="30605">MSDARSSLRRRLEAEINTINVQLQSDVTFDMYIRALSLLTDVEHLRKTLGGETVEIAGLEAFREAVTNAENKTKDALVYPTLPPTADAVLTGDDELANEQEAEHEHKHEHEHSEAAFVPPSLTATVEEAATTKAEKAGAGAGAATPTHPQPSQRQTSSYTYDYEKERALFEARRGERRDEQTSSRTERAQQEDLSEELVAMTRQLKQNALALSQGLSSDAPLLDNASAALQGNADGMSTQRRQLNTYAGNSRATTCLTFTSIVAVFIAWIVLFVVIKLT</sequence>
<evidence type="ECO:0000256" key="5">
    <source>
        <dbReference type="ARBA" id="ARBA00022824"/>
    </source>
</evidence>
<keyword evidence="5" id="KW-0256">Endoplasmic reticulum</keyword>
<proteinExistence type="inferred from homology"/>
<keyword evidence="6" id="KW-0931">ER-Golgi transport</keyword>
<reference evidence="12 13" key="1">
    <citation type="submission" date="2019-03" db="EMBL/GenBank/DDBJ databases">
        <title>Sequencing 23 genomes of Wallemia ichthyophaga.</title>
        <authorList>
            <person name="Gostincar C."/>
        </authorList>
    </citation>
    <scope>NUCLEOTIDE SEQUENCE [LARGE SCALE GENOMIC DNA]</scope>
    <source>
        <strain evidence="12 13">EXF-5753</strain>
    </source>
</reference>
<evidence type="ECO:0000256" key="3">
    <source>
        <dbReference type="ARBA" id="ARBA00022448"/>
    </source>
</evidence>
<evidence type="ECO:0000256" key="1">
    <source>
        <dbReference type="ARBA" id="ARBA00004163"/>
    </source>
</evidence>
<keyword evidence="4 11" id="KW-0812">Transmembrane</keyword>
<dbReference type="OrthoDB" id="4506189at2759"/>
<feature type="compositionally biased region" description="Basic and acidic residues" evidence="10">
    <location>
        <begin position="162"/>
        <end position="191"/>
    </location>
</feature>
<dbReference type="GO" id="GO:0006890">
    <property type="term" value="P:retrograde vesicle-mediated transport, Golgi to endoplasmic reticulum"/>
    <property type="evidence" value="ECO:0007669"/>
    <property type="project" value="TreeGrafter"/>
</dbReference>
<dbReference type="Pfam" id="PF09753">
    <property type="entry name" value="Use1"/>
    <property type="match status" value="1"/>
</dbReference>
<evidence type="ECO:0000256" key="7">
    <source>
        <dbReference type="ARBA" id="ARBA00022927"/>
    </source>
</evidence>
<feature type="region of interest" description="Disordered" evidence="10">
    <location>
        <begin position="98"/>
        <end position="194"/>
    </location>
</feature>
<evidence type="ECO:0000256" key="11">
    <source>
        <dbReference type="SAM" id="Phobius"/>
    </source>
</evidence>
<accession>A0A4T0FG91</accession>
<feature type="transmembrane region" description="Helical" evidence="11">
    <location>
        <begin position="257"/>
        <end position="276"/>
    </location>
</feature>
<gene>
    <name evidence="12" type="ORF">E3P99_03707</name>
</gene>
<evidence type="ECO:0000256" key="8">
    <source>
        <dbReference type="ARBA" id="ARBA00022989"/>
    </source>
</evidence>
<name>A0A4T0FG91_9BASI</name>
<dbReference type="PANTHER" id="PTHR13050:SF7">
    <property type="entry name" value="VESICLE TRANSPORT PROTEIN USE1"/>
    <property type="match status" value="1"/>
</dbReference>
<keyword evidence="7" id="KW-0653">Protein transport</keyword>
<keyword evidence="3" id="KW-0813">Transport</keyword>